<name>A0AAD8NNR2_TARER</name>
<dbReference type="SUPFAM" id="SSF52540">
    <property type="entry name" value="P-loop containing nucleoside triphosphate hydrolases"/>
    <property type="match status" value="1"/>
</dbReference>
<sequence length="351" mass="40047">MYLLYRDEEKCIKDIVDTISNRLFELDTKVKSDFIGTETRLKDLKTKLEIGSGGVHMVGIWGVGGNGKTTLASAAYIEMSHKFEAHCLLQNIRVESNKHGLEKLQEKFLSLVLKTNVLETEVLNLESYNGDPRLPDVVANMKKLRSITWGWYPTSSFPSNFKPTHLGYLELYRGQQKQLWEGCKRLPNLKILDISHSYYLTTTPDFEGLPCLERLYLSCHKLKGIEANLGLLKNLKDLNLDCCELLIQHSTSFIRNLELQSFSRKSSVSWKFPQFPCFIRKMSLSGCNLRDGDIPFEISELLNLEILDLSHNQFSRHPFANSMSQVPGFVGLQKPYRIAGSPLKNSYSQSN</sequence>
<dbReference type="PANTHER" id="PTHR11017">
    <property type="entry name" value="LEUCINE-RICH REPEAT-CONTAINING PROTEIN"/>
    <property type="match status" value="1"/>
</dbReference>
<dbReference type="Proteomes" id="UP001229421">
    <property type="component" value="Unassembled WGS sequence"/>
</dbReference>
<organism evidence="1 2">
    <name type="scientific">Tagetes erecta</name>
    <name type="common">African marigold</name>
    <dbReference type="NCBI Taxonomy" id="13708"/>
    <lineage>
        <taxon>Eukaryota</taxon>
        <taxon>Viridiplantae</taxon>
        <taxon>Streptophyta</taxon>
        <taxon>Embryophyta</taxon>
        <taxon>Tracheophyta</taxon>
        <taxon>Spermatophyta</taxon>
        <taxon>Magnoliopsida</taxon>
        <taxon>eudicotyledons</taxon>
        <taxon>Gunneridae</taxon>
        <taxon>Pentapetalae</taxon>
        <taxon>asterids</taxon>
        <taxon>campanulids</taxon>
        <taxon>Asterales</taxon>
        <taxon>Asteraceae</taxon>
        <taxon>Asteroideae</taxon>
        <taxon>Heliantheae alliance</taxon>
        <taxon>Tageteae</taxon>
        <taxon>Tagetes</taxon>
    </lineage>
</organism>
<dbReference type="InterPro" id="IPR044974">
    <property type="entry name" value="Disease_R_plants"/>
</dbReference>
<dbReference type="Pfam" id="PF00560">
    <property type="entry name" value="LRR_1"/>
    <property type="match status" value="1"/>
</dbReference>
<accession>A0AAD8NNR2</accession>
<proteinExistence type="predicted"/>
<protein>
    <submittedName>
        <fullName evidence="1">Uncharacterized protein</fullName>
    </submittedName>
</protein>
<dbReference type="InterPro" id="IPR032675">
    <property type="entry name" value="LRR_dom_sf"/>
</dbReference>
<evidence type="ECO:0000313" key="2">
    <source>
        <dbReference type="Proteomes" id="UP001229421"/>
    </source>
</evidence>
<dbReference type="Gene3D" id="3.80.10.10">
    <property type="entry name" value="Ribonuclease Inhibitor"/>
    <property type="match status" value="1"/>
</dbReference>
<reference evidence="1" key="1">
    <citation type="journal article" date="2023" name="bioRxiv">
        <title>Improved chromosome-level genome assembly for marigold (Tagetes erecta).</title>
        <authorList>
            <person name="Jiang F."/>
            <person name="Yuan L."/>
            <person name="Wang S."/>
            <person name="Wang H."/>
            <person name="Xu D."/>
            <person name="Wang A."/>
            <person name="Fan W."/>
        </authorList>
    </citation>
    <scope>NUCLEOTIDE SEQUENCE</scope>
    <source>
        <strain evidence="1">WSJ</strain>
        <tissue evidence="1">Leaf</tissue>
    </source>
</reference>
<dbReference type="EMBL" id="JAUHHV010000008">
    <property type="protein sequence ID" value="KAK1415894.1"/>
    <property type="molecule type" value="Genomic_DNA"/>
</dbReference>
<dbReference type="InterPro" id="IPR027417">
    <property type="entry name" value="P-loop_NTPase"/>
</dbReference>
<dbReference type="PANTHER" id="PTHR11017:SF340">
    <property type="entry name" value="NB-ARC-RELATED"/>
    <property type="match status" value="1"/>
</dbReference>
<keyword evidence="2" id="KW-1185">Reference proteome</keyword>
<gene>
    <name evidence="1" type="ORF">QVD17_31682</name>
</gene>
<dbReference type="GO" id="GO:0006952">
    <property type="term" value="P:defense response"/>
    <property type="evidence" value="ECO:0007669"/>
    <property type="project" value="InterPro"/>
</dbReference>
<evidence type="ECO:0000313" key="1">
    <source>
        <dbReference type="EMBL" id="KAK1415894.1"/>
    </source>
</evidence>
<dbReference type="SUPFAM" id="SSF52058">
    <property type="entry name" value="L domain-like"/>
    <property type="match status" value="1"/>
</dbReference>
<dbReference type="AlphaFoldDB" id="A0AAD8NNR2"/>
<dbReference type="InterPro" id="IPR001611">
    <property type="entry name" value="Leu-rich_rpt"/>
</dbReference>
<comment type="caution">
    <text evidence="1">The sequence shown here is derived from an EMBL/GenBank/DDBJ whole genome shotgun (WGS) entry which is preliminary data.</text>
</comment>
<dbReference type="Gene3D" id="3.40.50.300">
    <property type="entry name" value="P-loop containing nucleotide triphosphate hydrolases"/>
    <property type="match status" value="1"/>
</dbReference>
<dbReference type="PRINTS" id="PR00364">
    <property type="entry name" value="DISEASERSIST"/>
</dbReference>